<comment type="caution">
    <text evidence="2">The sequence shown here is derived from an EMBL/GenBank/DDBJ whole genome shotgun (WGS) entry which is preliminary data.</text>
</comment>
<feature type="region of interest" description="Disordered" evidence="1">
    <location>
        <begin position="48"/>
        <end position="74"/>
    </location>
</feature>
<dbReference type="Proteomes" id="UP000321224">
    <property type="component" value="Unassembled WGS sequence"/>
</dbReference>
<proteinExistence type="predicted"/>
<reference evidence="2 3" key="1">
    <citation type="submission" date="2019-07" db="EMBL/GenBank/DDBJ databases">
        <title>Whole genome shotgun sequence of Myxococcus virescens NBRC 100334.</title>
        <authorList>
            <person name="Hosoyama A."/>
            <person name="Uohara A."/>
            <person name="Ohji S."/>
            <person name="Ichikawa N."/>
        </authorList>
    </citation>
    <scope>NUCLEOTIDE SEQUENCE [LARGE SCALE GENOMIC DNA]</scope>
    <source>
        <strain evidence="2 3">NBRC 100334</strain>
    </source>
</reference>
<name>A0A511HL85_9BACT</name>
<accession>A0A511HL85</accession>
<sequence>MTPVPGGASAVLTCPRDGDTNLPTDTLGTAPRLLMAAHDECVTVYSGHRERQGSTWGQKERGGGVAQGLGQRHK</sequence>
<feature type="compositionally biased region" description="Basic and acidic residues" evidence="1">
    <location>
        <begin position="48"/>
        <end position="62"/>
    </location>
</feature>
<dbReference type="EMBL" id="BJVY01000046">
    <property type="protein sequence ID" value="GEL74346.1"/>
    <property type="molecule type" value="Genomic_DNA"/>
</dbReference>
<dbReference type="AlphaFoldDB" id="A0A511HL85"/>
<organism evidence="2 3">
    <name type="scientific">Myxococcus virescens</name>
    <dbReference type="NCBI Taxonomy" id="83456"/>
    <lineage>
        <taxon>Bacteria</taxon>
        <taxon>Pseudomonadati</taxon>
        <taxon>Myxococcota</taxon>
        <taxon>Myxococcia</taxon>
        <taxon>Myxococcales</taxon>
        <taxon>Cystobacterineae</taxon>
        <taxon>Myxococcaceae</taxon>
        <taxon>Myxococcus</taxon>
    </lineage>
</organism>
<feature type="region of interest" description="Disordered" evidence="1">
    <location>
        <begin position="1"/>
        <end position="23"/>
    </location>
</feature>
<evidence type="ECO:0000256" key="1">
    <source>
        <dbReference type="SAM" id="MobiDB-lite"/>
    </source>
</evidence>
<protein>
    <submittedName>
        <fullName evidence="2">Uncharacterized protein</fullName>
    </submittedName>
</protein>
<gene>
    <name evidence="2" type="ORF">MVI01_61300</name>
</gene>
<evidence type="ECO:0000313" key="2">
    <source>
        <dbReference type="EMBL" id="GEL74346.1"/>
    </source>
</evidence>
<evidence type="ECO:0000313" key="3">
    <source>
        <dbReference type="Proteomes" id="UP000321224"/>
    </source>
</evidence>